<evidence type="ECO:0000313" key="3">
    <source>
        <dbReference type="Proteomes" id="UP000467840"/>
    </source>
</evidence>
<feature type="transmembrane region" description="Helical" evidence="1">
    <location>
        <begin position="72"/>
        <end position="92"/>
    </location>
</feature>
<evidence type="ECO:0000256" key="1">
    <source>
        <dbReference type="SAM" id="Phobius"/>
    </source>
</evidence>
<evidence type="ECO:0000313" key="2">
    <source>
        <dbReference type="EMBL" id="KAF2317851.1"/>
    </source>
</evidence>
<feature type="transmembrane region" description="Helical" evidence="1">
    <location>
        <begin position="174"/>
        <end position="192"/>
    </location>
</feature>
<keyword evidence="1" id="KW-0812">Transmembrane</keyword>
<keyword evidence="1" id="KW-0472">Membrane</keyword>
<keyword evidence="1" id="KW-1133">Transmembrane helix</keyword>
<gene>
    <name evidence="2" type="ORF">GH714_041168</name>
</gene>
<accession>A0A6A6MVN2</accession>
<organism evidence="2 3">
    <name type="scientific">Hevea brasiliensis</name>
    <name type="common">Para rubber tree</name>
    <name type="synonym">Siphonia brasiliensis</name>
    <dbReference type="NCBI Taxonomy" id="3981"/>
    <lineage>
        <taxon>Eukaryota</taxon>
        <taxon>Viridiplantae</taxon>
        <taxon>Streptophyta</taxon>
        <taxon>Embryophyta</taxon>
        <taxon>Tracheophyta</taxon>
        <taxon>Spermatophyta</taxon>
        <taxon>Magnoliopsida</taxon>
        <taxon>eudicotyledons</taxon>
        <taxon>Gunneridae</taxon>
        <taxon>Pentapetalae</taxon>
        <taxon>rosids</taxon>
        <taxon>fabids</taxon>
        <taxon>Malpighiales</taxon>
        <taxon>Euphorbiaceae</taxon>
        <taxon>Crotonoideae</taxon>
        <taxon>Micrandreae</taxon>
        <taxon>Hevea</taxon>
    </lineage>
</organism>
<proteinExistence type="predicted"/>
<evidence type="ECO:0008006" key="4">
    <source>
        <dbReference type="Google" id="ProtNLM"/>
    </source>
</evidence>
<feature type="transmembrane region" description="Helical" evidence="1">
    <location>
        <begin position="143"/>
        <end position="162"/>
    </location>
</feature>
<comment type="caution">
    <text evidence="2">The sequence shown here is derived from an EMBL/GenBank/DDBJ whole genome shotgun (WGS) entry which is preliminary data.</text>
</comment>
<protein>
    <recommendedName>
        <fullName evidence="4">ABC transmembrane type-1 domain-containing protein</fullName>
    </recommendedName>
</protein>
<dbReference type="AlphaFoldDB" id="A0A6A6MVN2"/>
<feature type="transmembrane region" description="Helical" evidence="1">
    <location>
        <begin position="112"/>
        <end position="131"/>
    </location>
</feature>
<dbReference type="EMBL" id="JAAGAX010000004">
    <property type="protein sequence ID" value="KAF2317851.1"/>
    <property type="molecule type" value="Genomic_DNA"/>
</dbReference>
<reference evidence="2 3" key="1">
    <citation type="journal article" date="2020" name="Mol. Plant">
        <title>The Chromosome-Based Rubber Tree Genome Provides New Insights into Spurge Genome Evolution and Rubber Biosynthesis.</title>
        <authorList>
            <person name="Liu J."/>
            <person name="Shi C."/>
            <person name="Shi C.C."/>
            <person name="Li W."/>
            <person name="Zhang Q.J."/>
            <person name="Zhang Y."/>
            <person name="Li K."/>
            <person name="Lu H.F."/>
            <person name="Shi C."/>
            <person name="Zhu S.T."/>
            <person name="Xiao Z.Y."/>
            <person name="Nan H."/>
            <person name="Yue Y."/>
            <person name="Zhu X.G."/>
            <person name="Wu Y."/>
            <person name="Hong X.N."/>
            <person name="Fan G.Y."/>
            <person name="Tong Y."/>
            <person name="Zhang D."/>
            <person name="Mao C.L."/>
            <person name="Liu Y.L."/>
            <person name="Hao S.J."/>
            <person name="Liu W.Q."/>
            <person name="Lv M.Q."/>
            <person name="Zhang H.B."/>
            <person name="Liu Y."/>
            <person name="Hu-Tang G.R."/>
            <person name="Wang J.P."/>
            <person name="Wang J.H."/>
            <person name="Sun Y.H."/>
            <person name="Ni S.B."/>
            <person name="Chen W.B."/>
            <person name="Zhang X.C."/>
            <person name="Jiao Y.N."/>
            <person name="Eichler E.E."/>
            <person name="Li G.H."/>
            <person name="Liu X."/>
            <person name="Gao L.Z."/>
        </authorList>
    </citation>
    <scope>NUCLEOTIDE SEQUENCE [LARGE SCALE GENOMIC DNA]</scope>
    <source>
        <strain evidence="3">cv. GT1</strain>
        <tissue evidence="2">Leaf</tissue>
    </source>
</reference>
<sequence>MAFEPLVWYCRPVADGLWTRAVENAFGAYTPCATDTLVVVISHLVLVALCMYRIWLIKKDFKVQRFCLRSKWYNYFLGLLAGYSTAEPLFRLIMRISVLNIDGQMGLAPYEIVSLIIEALAWCSVLVMIGVETKVYICEFRWFVRFGVLYTLLGDAVMFNLILTVKQFYNRFCLEYFCLCMFLTWILTLVTLPSRTESVDNAEYQELPGGEYICPEQHVNVFSKTIFAWMNPIMKLGYKRPLTEKDIWKLDTWDQTETLNNRFQKCWAEESQRPKPWLLRALNSSLGGRFWWGGFWKAMSLSF</sequence>
<feature type="transmembrane region" description="Helical" evidence="1">
    <location>
        <begin position="28"/>
        <end position="52"/>
    </location>
</feature>
<keyword evidence="3" id="KW-1185">Reference proteome</keyword>
<dbReference type="Proteomes" id="UP000467840">
    <property type="component" value="Chromosome 6"/>
</dbReference>
<name>A0A6A6MVN2_HEVBR</name>